<accession>A0ABD5XUL6</accession>
<name>A0ABD5XUL6_9EURY</name>
<protein>
    <submittedName>
        <fullName evidence="1">Uncharacterized protein</fullName>
    </submittedName>
</protein>
<dbReference type="RefSeq" id="WP_345782762.1">
    <property type="nucleotide sequence ID" value="NZ_CP126156.1"/>
</dbReference>
<proteinExistence type="predicted"/>
<evidence type="ECO:0000313" key="1">
    <source>
        <dbReference type="EMBL" id="MFC7136735.1"/>
    </source>
</evidence>
<organism evidence="1 2">
    <name type="scientific">Halobaculum litoreum</name>
    <dbReference type="NCBI Taxonomy" id="3031998"/>
    <lineage>
        <taxon>Archaea</taxon>
        <taxon>Methanobacteriati</taxon>
        <taxon>Methanobacteriota</taxon>
        <taxon>Stenosarchaea group</taxon>
        <taxon>Halobacteria</taxon>
        <taxon>Halobacteriales</taxon>
        <taxon>Haloferacaceae</taxon>
        <taxon>Halobaculum</taxon>
    </lineage>
</organism>
<comment type="caution">
    <text evidence="1">The sequence shown here is derived from an EMBL/GenBank/DDBJ whole genome shotgun (WGS) entry which is preliminary data.</text>
</comment>
<dbReference type="EMBL" id="JBHSZG010000001">
    <property type="protein sequence ID" value="MFC7136735.1"/>
    <property type="molecule type" value="Genomic_DNA"/>
</dbReference>
<evidence type="ECO:0000313" key="2">
    <source>
        <dbReference type="Proteomes" id="UP001596368"/>
    </source>
</evidence>
<dbReference type="AlphaFoldDB" id="A0ABD5XUL6"/>
<reference evidence="1 2" key="1">
    <citation type="journal article" date="2019" name="Int. J. Syst. Evol. Microbiol.">
        <title>The Global Catalogue of Microorganisms (GCM) 10K type strain sequencing project: providing services to taxonomists for standard genome sequencing and annotation.</title>
        <authorList>
            <consortium name="The Broad Institute Genomics Platform"/>
            <consortium name="The Broad Institute Genome Sequencing Center for Infectious Disease"/>
            <person name="Wu L."/>
            <person name="Ma J."/>
        </authorList>
    </citation>
    <scope>NUCLEOTIDE SEQUENCE [LARGE SCALE GENOMIC DNA]</scope>
    <source>
        <strain evidence="1 2">DT92</strain>
    </source>
</reference>
<dbReference type="GeneID" id="90168178"/>
<gene>
    <name evidence="1" type="ORF">ACFQRB_09970</name>
</gene>
<sequence>MVAASGQRVGFDDRVVAGDSATVGEATPVPPDTVVRVVWTAPGGRTRVLATDRTPA</sequence>
<keyword evidence="2" id="KW-1185">Reference proteome</keyword>
<dbReference type="Proteomes" id="UP001596368">
    <property type="component" value="Unassembled WGS sequence"/>
</dbReference>